<organism evidence="1">
    <name type="scientific">Spirodela intermedia</name>
    <name type="common">Intermediate duckweed</name>
    <dbReference type="NCBI Taxonomy" id="51605"/>
    <lineage>
        <taxon>Eukaryota</taxon>
        <taxon>Viridiplantae</taxon>
        <taxon>Streptophyta</taxon>
        <taxon>Embryophyta</taxon>
        <taxon>Tracheophyta</taxon>
        <taxon>Spermatophyta</taxon>
        <taxon>Magnoliopsida</taxon>
        <taxon>Liliopsida</taxon>
        <taxon>Araceae</taxon>
        <taxon>Lemnoideae</taxon>
        <taxon>Spirodela</taxon>
    </lineage>
</organism>
<dbReference type="Gene3D" id="3.80.10.10">
    <property type="entry name" value="Ribonuclease Inhibitor"/>
    <property type="match status" value="1"/>
</dbReference>
<dbReference type="AlphaFoldDB" id="A0A7I8ILZ5"/>
<gene>
    <name evidence="1" type="ORF">SI7747_04005338</name>
</gene>
<dbReference type="EMBL" id="CACRZD030000004">
    <property type="protein sequence ID" value="CAA6658897.1"/>
    <property type="molecule type" value="Genomic_DNA"/>
</dbReference>
<dbReference type="Proteomes" id="UP001189122">
    <property type="component" value="Unassembled WGS sequence"/>
</dbReference>
<evidence type="ECO:0000313" key="2">
    <source>
        <dbReference type="Proteomes" id="UP001189122"/>
    </source>
</evidence>
<proteinExistence type="predicted"/>
<name>A0A7I8ILZ5_SPIIN</name>
<dbReference type="InterPro" id="IPR032675">
    <property type="entry name" value="LRR_dom_sf"/>
</dbReference>
<dbReference type="SUPFAM" id="SSF81383">
    <property type="entry name" value="F-box domain"/>
    <property type="match status" value="1"/>
</dbReference>
<dbReference type="EMBL" id="LR743591">
    <property type="protein sequence ID" value="CAA2619171.1"/>
    <property type="molecule type" value="Genomic_DNA"/>
</dbReference>
<reference evidence="1 2" key="1">
    <citation type="submission" date="2019-12" db="EMBL/GenBank/DDBJ databases">
        <authorList>
            <person name="Scholz U."/>
            <person name="Mascher M."/>
            <person name="Fiebig A."/>
        </authorList>
    </citation>
    <scope>NUCLEOTIDE SEQUENCE</scope>
</reference>
<accession>A0A7I8ILZ5</accession>
<sequence length="348" mass="39012">MNSAPDAIVHYVLSRMSNARDLASCTCVSRRWKETVPYDLVIYCPFSAAVLSSWISLKAPSLRRLELRVDSLVEKGGGSAVASSGRLDCISSARGLESLKLWGIVGAAFRDLALSETIQACPNLTHLALLGCDGVGSLSIDLQLLEKCRLDFLGPRSRTSLSAPPSFMLWRSRVSAGKVEMVEMEKLPVLQFLSLRGVQWSWNAVSSVLHCASEVRHLVMKIEFSGDFDRLQPFPPVDLVQFFNAHQKLRVFEIHGAMFAALCQKDSLQSLDSRFGIPWLEEVVITVRSPLNAEQKLSTLESLVKHSPRLRRMIIRISQMKNCNEMADDFFEDICRFRGMNSKKVYIE</sequence>
<dbReference type="InterPro" id="IPR036047">
    <property type="entry name" value="F-box-like_dom_sf"/>
</dbReference>
<evidence type="ECO:0000313" key="1">
    <source>
        <dbReference type="EMBL" id="CAA2619171.1"/>
    </source>
</evidence>
<dbReference type="CDD" id="cd09917">
    <property type="entry name" value="F-box_SF"/>
    <property type="match status" value="1"/>
</dbReference>
<dbReference type="SUPFAM" id="SSF52047">
    <property type="entry name" value="RNI-like"/>
    <property type="match status" value="1"/>
</dbReference>
<protein>
    <submittedName>
        <fullName evidence="1">Uncharacterized protein</fullName>
    </submittedName>
</protein>
<keyword evidence="2" id="KW-1185">Reference proteome</keyword>